<accession>A0A0A9H4Q3</accession>
<dbReference type="AlphaFoldDB" id="A0A0A9H4Q3"/>
<proteinExistence type="predicted"/>
<name>A0A0A9H4Q3_ARUDO</name>
<reference evidence="1" key="2">
    <citation type="journal article" date="2015" name="Data Brief">
        <title>Shoot transcriptome of the giant reed, Arundo donax.</title>
        <authorList>
            <person name="Barrero R.A."/>
            <person name="Guerrero F.D."/>
            <person name="Moolhuijzen P."/>
            <person name="Goolsby J.A."/>
            <person name="Tidwell J."/>
            <person name="Bellgard S.E."/>
            <person name="Bellgard M.I."/>
        </authorList>
    </citation>
    <scope>NUCLEOTIDE SEQUENCE</scope>
    <source>
        <tissue evidence="1">Shoot tissue taken approximately 20 cm above the soil surface</tissue>
    </source>
</reference>
<organism evidence="1">
    <name type="scientific">Arundo donax</name>
    <name type="common">Giant reed</name>
    <name type="synonym">Donax arundinaceus</name>
    <dbReference type="NCBI Taxonomy" id="35708"/>
    <lineage>
        <taxon>Eukaryota</taxon>
        <taxon>Viridiplantae</taxon>
        <taxon>Streptophyta</taxon>
        <taxon>Embryophyta</taxon>
        <taxon>Tracheophyta</taxon>
        <taxon>Spermatophyta</taxon>
        <taxon>Magnoliopsida</taxon>
        <taxon>Liliopsida</taxon>
        <taxon>Poales</taxon>
        <taxon>Poaceae</taxon>
        <taxon>PACMAD clade</taxon>
        <taxon>Arundinoideae</taxon>
        <taxon>Arundineae</taxon>
        <taxon>Arundo</taxon>
    </lineage>
</organism>
<dbReference type="EMBL" id="GBRH01166174">
    <property type="protein sequence ID" value="JAE31722.1"/>
    <property type="molecule type" value="Transcribed_RNA"/>
</dbReference>
<sequence>MCQALAWTTILLKVENVIKLLVRLRLYYLLHITVYCRRLRTCISCLK</sequence>
<reference evidence="1" key="1">
    <citation type="submission" date="2014-09" db="EMBL/GenBank/DDBJ databases">
        <authorList>
            <person name="Magalhaes I.L.F."/>
            <person name="Oliveira U."/>
            <person name="Santos F.R."/>
            <person name="Vidigal T.H.D.A."/>
            <person name="Brescovit A.D."/>
            <person name="Santos A.J."/>
        </authorList>
    </citation>
    <scope>NUCLEOTIDE SEQUENCE</scope>
    <source>
        <tissue evidence="1">Shoot tissue taken approximately 20 cm above the soil surface</tissue>
    </source>
</reference>
<protein>
    <submittedName>
        <fullName evidence="1">Uncharacterized protein</fullName>
    </submittedName>
</protein>
<evidence type="ECO:0000313" key="1">
    <source>
        <dbReference type="EMBL" id="JAE31722.1"/>
    </source>
</evidence>